<evidence type="ECO:0000313" key="3">
    <source>
        <dbReference type="Proteomes" id="UP000717328"/>
    </source>
</evidence>
<protein>
    <submittedName>
        <fullName evidence="2">Uncharacterized protein</fullName>
    </submittedName>
</protein>
<feature type="region of interest" description="Disordered" evidence="1">
    <location>
        <begin position="61"/>
        <end position="103"/>
    </location>
</feature>
<dbReference type="OrthoDB" id="2688210at2759"/>
<organism evidence="2 3">
    <name type="scientific">Sphagnurus paluster</name>
    <dbReference type="NCBI Taxonomy" id="117069"/>
    <lineage>
        <taxon>Eukaryota</taxon>
        <taxon>Fungi</taxon>
        <taxon>Dikarya</taxon>
        <taxon>Basidiomycota</taxon>
        <taxon>Agaricomycotina</taxon>
        <taxon>Agaricomycetes</taxon>
        <taxon>Agaricomycetidae</taxon>
        <taxon>Agaricales</taxon>
        <taxon>Tricholomatineae</taxon>
        <taxon>Lyophyllaceae</taxon>
        <taxon>Sphagnurus</taxon>
    </lineage>
</organism>
<name>A0A9P7K3A9_9AGAR</name>
<keyword evidence="3" id="KW-1185">Reference proteome</keyword>
<dbReference type="EMBL" id="JABCKI010007178">
    <property type="protein sequence ID" value="KAG5633721.1"/>
    <property type="molecule type" value="Genomic_DNA"/>
</dbReference>
<evidence type="ECO:0000313" key="2">
    <source>
        <dbReference type="EMBL" id="KAG5633721.1"/>
    </source>
</evidence>
<evidence type="ECO:0000256" key="1">
    <source>
        <dbReference type="SAM" id="MobiDB-lite"/>
    </source>
</evidence>
<reference evidence="2" key="1">
    <citation type="submission" date="2021-02" db="EMBL/GenBank/DDBJ databases">
        <authorList>
            <person name="Nieuwenhuis M."/>
            <person name="Van De Peppel L.J.J."/>
        </authorList>
    </citation>
    <scope>NUCLEOTIDE SEQUENCE</scope>
    <source>
        <strain evidence="2">D49</strain>
    </source>
</reference>
<sequence length="284" mass="32395">MPEILQDPLEEIEPDFAEAQHDEARQRLTDFGATPDQATEYLRQAWIRDRQSRHDVWQAMQTQQVPPDNQQQPEPEPAPTTTQSTTRLPTFPEGVPPPDAVPLNPLPYARRKVRKNEYHELWYHSREGCFEAIHQTRTPGEDAYKIVNNKSGLQITSSSAHSASPNVVPDSNLTWDQVMFAGETLARVMEEEGCPDKNVEAITKFFVNMNAERRQQGYDSDQVFLEYQAILRREWMESLGSSVGGFDIGIFSHTRFARIESTLRGAGLLRTNVSTCSVHRLTQR</sequence>
<comment type="caution">
    <text evidence="2">The sequence shown here is derived from an EMBL/GenBank/DDBJ whole genome shotgun (WGS) entry which is preliminary data.</text>
</comment>
<dbReference type="Proteomes" id="UP000717328">
    <property type="component" value="Unassembled WGS sequence"/>
</dbReference>
<proteinExistence type="predicted"/>
<feature type="compositionally biased region" description="Low complexity" evidence="1">
    <location>
        <begin position="61"/>
        <end position="90"/>
    </location>
</feature>
<dbReference type="AlphaFoldDB" id="A0A9P7K3A9"/>
<gene>
    <name evidence="2" type="ORF">H0H81_005741</name>
</gene>
<reference evidence="2" key="2">
    <citation type="submission" date="2021-10" db="EMBL/GenBank/DDBJ databases">
        <title>Phylogenomics reveals ancestral predisposition of the termite-cultivated fungus Termitomyces towards a domesticated lifestyle.</title>
        <authorList>
            <person name="Auxier B."/>
            <person name="Grum-Grzhimaylo A."/>
            <person name="Cardenas M.E."/>
            <person name="Lodge J.D."/>
            <person name="Laessoe T."/>
            <person name="Pedersen O."/>
            <person name="Smith M.E."/>
            <person name="Kuyper T.W."/>
            <person name="Franco-Molano E.A."/>
            <person name="Baroni T.J."/>
            <person name="Aanen D.K."/>
        </authorList>
    </citation>
    <scope>NUCLEOTIDE SEQUENCE</scope>
    <source>
        <strain evidence="2">D49</strain>
    </source>
</reference>
<accession>A0A9P7K3A9</accession>